<dbReference type="InterPro" id="IPR003594">
    <property type="entry name" value="HATPase_dom"/>
</dbReference>
<dbReference type="Proteomes" id="UP000194798">
    <property type="component" value="Unassembled WGS sequence"/>
</dbReference>
<dbReference type="EMBL" id="MSLT01000006">
    <property type="protein sequence ID" value="OUD15367.1"/>
    <property type="molecule type" value="Genomic_DNA"/>
</dbReference>
<protein>
    <recommendedName>
        <fullName evidence="2">Histidine kinase/HSP90-like ATPase domain-containing protein</fullName>
    </recommendedName>
</protein>
<dbReference type="Pfam" id="PF02518">
    <property type="entry name" value="HATPase_c"/>
    <property type="match status" value="1"/>
</dbReference>
<sequence length="584" mass="67595">MSVSTQWAFLRQAKYEHRNLSLLLISLHIVLWWMPADPWLQLLMLVHIGLFLLWQPFWLERDLPDPMVLIGLGLMALVALVFFSDWFIAAWQILLISLLGGRDLVKPRDRMVNIVAILFLTVNLFVVSIHHLFVITEPIIIEWLVLESREWLKYFLLFIPATFWFIATQEDEEYRHHFDFFHGLILVLLLIIIALGSLVMMYETRVSYPLAVFQMSLMTALSMLLLSWIWVTFVGDGGIEQLWLRHLINFGVTFEQWLDKLAKPDNYSQLSPEQFLQAGLEQLNTLTWISGLRAHTLYGEKQLGFVDQAYYITIAFGSLEITAFSTHRISGSHYLHLKLLVQLLEYFHQIKRRETDFSQQARLKVIHETGAKLTHDIKNILQTLCNISATIESSQPKQFGDTQRLLQGQVPQLTYRLKRILDKLENPIKQSGDSVGRINDLTQTNIAIGSWWDSLKARYHNEDIQFISRIEEPKPLVFENLFNHVAENLLQNALKKRMKEPELKIEVSLFVHRGIIELNVCDNGSPIAEEVLRHLFTQPVTSQHNGYGTGLFHAATQARNNGYVLSVTENDLQVCFCFTNQMVG</sequence>
<organism evidence="3 4">
    <name type="scientific">Thioflexithrix psekupsensis</name>
    <dbReference type="NCBI Taxonomy" id="1570016"/>
    <lineage>
        <taxon>Bacteria</taxon>
        <taxon>Pseudomonadati</taxon>
        <taxon>Pseudomonadota</taxon>
        <taxon>Gammaproteobacteria</taxon>
        <taxon>Thiotrichales</taxon>
        <taxon>Thioflexithrix</taxon>
    </lineage>
</organism>
<dbReference type="SUPFAM" id="SSF55874">
    <property type="entry name" value="ATPase domain of HSP90 chaperone/DNA topoisomerase II/histidine kinase"/>
    <property type="match status" value="1"/>
</dbReference>
<keyword evidence="1" id="KW-0812">Transmembrane</keyword>
<accession>A0A251XB32</accession>
<dbReference type="Gene3D" id="3.30.565.10">
    <property type="entry name" value="Histidine kinase-like ATPase, C-terminal domain"/>
    <property type="match status" value="1"/>
</dbReference>
<proteinExistence type="predicted"/>
<keyword evidence="4" id="KW-1185">Reference proteome</keyword>
<feature type="transmembrane region" description="Helical" evidence="1">
    <location>
        <begin position="66"/>
        <end position="83"/>
    </location>
</feature>
<feature type="transmembrane region" description="Helical" evidence="1">
    <location>
        <begin position="151"/>
        <end position="168"/>
    </location>
</feature>
<evidence type="ECO:0000313" key="3">
    <source>
        <dbReference type="EMBL" id="OUD15367.1"/>
    </source>
</evidence>
<feature type="transmembrane region" description="Helical" evidence="1">
    <location>
        <begin position="20"/>
        <end position="36"/>
    </location>
</feature>
<name>A0A251XB32_9GAMM</name>
<gene>
    <name evidence="3" type="ORF">TPSD3_02220</name>
</gene>
<dbReference type="OrthoDB" id="9177708at2"/>
<dbReference type="InterPro" id="IPR036890">
    <property type="entry name" value="HATPase_C_sf"/>
</dbReference>
<feature type="transmembrane region" description="Helical" evidence="1">
    <location>
        <begin position="42"/>
        <end position="59"/>
    </location>
</feature>
<dbReference type="AlphaFoldDB" id="A0A251XB32"/>
<evidence type="ECO:0000313" key="4">
    <source>
        <dbReference type="Proteomes" id="UP000194798"/>
    </source>
</evidence>
<feature type="transmembrane region" description="Helical" evidence="1">
    <location>
        <begin position="112"/>
        <end position="131"/>
    </location>
</feature>
<reference evidence="3 4" key="1">
    <citation type="submission" date="2016-12" db="EMBL/GenBank/DDBJ databases">
        <title>Thioflexothrix psekupsii D3 genome sequencing and assembly.</title>
        <authorList>
            <person name="Fomenkov A."/>
            <person name="Vincze T."/>
            <person name="Grabovich M."/>
            <person name="Anton B.P."/>
            <person name="Dubinina G."/>
            <person name="Orlova M."/>
            <person name="Belousova E."/>
            <person name="Roberts R.J."/>
        </authorList>
    </citation>
    <scope>NUCLEOTIDE SEQUENCE [LARGE SCALE GENOMIC DNA]</scope>
    <source>
        <strain evidence="3">D3</strain>
    </source>
</reference>
<comment type="caution">
    <text evidence="3">The sequence shown here is derived from an EMBL/GenBank/DDBJ whole genome shotgun (WGS) entry which is preliminary data.</text>
</comment>
<dbReference type="RefSeq" id="WP_086486961.1">
    <property type="nucleotide sequence ID" value="NZ_MSLT01000006.1"/>
</dbReference>
<feature type="transmembrane region" description="Helical" evidence="1">
    <location>
        <begin position="180"/>
        <end position="202"/>
    </location>
</feature>
<evidence type="ECO:0000259" key="2">
    <source>
        <dbReference type="Pfam" id="PF02518"/>
    </source>
</evidence>
<evidence type="ECO:0000256" key="1">
    <source>
        <dbReference type="SAM" id="Phobius"/>
    </source>
</evidence>
<feature type="domain" description="Histidine kinase/HSP90-like ATPase" evidence="2">
    <location>
        <begin position="482"/>
        <end position="553"/>
    </location>
</feature>
<keyword evidence="1" id="KW-0472">Membrane</keyword>
<feature type="transmembrane region" description="Helical" evidence="1">
    <location>
        <begin position="208"/>
        <end position="231"/>
    </location>
</feature>
<keyword evidence="1" id="KW-1133">Transmembrane helix</keyword>